<sequence length="100" mass="11045">MYEFDLEFRVYDNYEDPQYAFFAFVETYVATTLPPNLLVYLGLAATTASKVRIYASGTETLRTTITSGGSLRSGATSARWTDTSDGTDTSPGKRRPDVPL</sequence>
<organism evidence="3 4">
    <name type="scientific">Exidia glandulosa HHB12029</name>
    <dbReference type="NCBI Taxonomy" id="1314781"/>
    <lineage>
        <taxon>Eukaryota</taxon>
        <taxon>Fungi</taxon>
        <taxon>Dikarya</taxon>
        <taxon>Basidiomycota</taxon>
        <taxon>Agaricomycotina</taxon>
        <taxon>Agaricomycetes</taxon>
        <taxon>Auriculariales</taxon>
        <taxon>Exidiaceae</taxon>
        <taxon>Exidia</taxon>
    </lineage>
</organism>
<feature type="region of interest" description="Disordered" evidence="1">
    <location>
        <begin position="66"/>
        <end position="100"/>
    </location>
</feature>
<feature type="transmembrane region" description="Helical" evidence="2">
    <location>
        <begin position="20"/>
        <end position="43"/>
    </location>
</feature>
<feature type="compositionally biased region" description="Low complexity" evidence="1">
    <location>
        <begin position="81"/>
        <end position="90"/>
    </location>
</feature>
<dbReference type="AlphaFoldDB" id="A0A165NRZ3"/>
<evidence type="ECO:0000313" key="3">
    <source>
        <dbReference type="EMBL" id="KZW01136.1"/>
    </source>
</evidence>
<evidence type="ECO:0000313" key="4">
    <source>
        <dbReference type="Proteomes" id="UP000077266"/>
    </source>
</evidence>
<proteinExistence type="predicted"/>
<evidence type="ECO:0000256" key="2">
    <source>
        <dbReference type="SAM" id="Phobius"/>
    </source>
</evidence>
<gene>
    <name evidence="3" type="ORF">EXIGLDRAFT_100762</name>
</gene>
<name>A0A165NRZ3_EXIGL</name>
<keyword evidence="2" id="KW-1133">Transmembrane helix</keyword>
<keyword evidence="4" id="KW-1185">Reference proteome</keyword>
<feature type="compositionally biased region" description="Polar residues" evidence="1">
    <location>
        <begin position="66"/>
        <end position="80"/>
    </location>
</feature>
<evidence type="ECO:0000256" key="1">
    <source>
        <dbReference type="SAM" id="MobiDB-lite"/>
    </source>
</evidence>
<protein>
    <submittedName>
        <fullName evidence="3">Uncharacterized protein</fullName>
    </submittedName>
</protein>
<accession>A0A165NRZ3</accession>
<dbReference type="InParanoid" id="A0A165NRZ3"/>
<keyword evidence="2" id="KW-0472">Membrane</keyword>
<reference evidence="3 4" key="1">
    <citation type="journal article" date="2016" name="Mol. Biol. Evol.">
        <title>Comparative Genomics of Early-Diverging Mushroom-Forming Fungi Provides Insights into the Origins of Lignocellulose Decay Capabilities.</title>
        <authorList>
            <person name="Nagy L.G."/>
            <person name="Riley R."/>
            <person name="Tritt A."/>
            <person name="Adam C."/>
            <person name="Daum C."/>
            <person name="Floudas D."/>
            <person name="Sun H."/>
            <person name="Yadav J.S."/>
            <person name="Pangilinan J."/>
            <person name="Larsson K.H."/>
            <person name="Matsuura K."/>
            <person name="Barry K."/>
            <person name="Labutti K."/>
            <person name="Kuo R."/>
            <person name="Ohm R.A."/>
            <person name="Bhattacharya S.S."/>
            <person name="Shirouzu T."/>
            <person name="Yoshinaga Y."/>
            <person name="Martin F.M."/>
            <person name="Grigoriev I.V."/>
            <person name="Hibbett D.S."/>
        </authorList>
    </citation>
    <scope>NUCLEOTIDE SEQUENCE [LARGE SCALE GENOMIC DNA]</scope>
    <source>
        <strain evidence="3 4">HHB12029</strain>
    </source>
</reference>
<dbReference type="Proteomes" id="UP000077266">
    <property type="component" value="Unassembled WGS sequence"/>
</dbReference>
<dbReference type="EMBL" id="KV425896">
    <property type="protein sequence ID" value="KZW01136.1"/>
    <property type="molecule type" value="Genomic_DNA"/>
</dbReference>
<keyword evidence="2" id="KW-0812">Transmembrane</keyword>